<feature type="compositionally biased region" description="Polar residues" evidence="3">
    <location>
        <begin position="37"/>
        <end position="48"/>
    </location>
</feature>
<feature type="compositionally biased region" description="Gly residues" evidence="3">
    <location>
        <begin position="589"/>
        <end position="602"/>
    </location>
</feature>
<evidence type="ECO:0000256" key="3">
    <source>
        <dbReference type="SAM" id="MobiDB-lite"/>
    </source>
</evidence>
<feature type="compositionally biased region" description="Pro residues" evidence="3">
    <location>
        <begin position="367"/>
        <end position="449"/>
    </location>
</feature>
<dbReference type="GeneID" id="110775202"/>
<organism evidence="4 5">
    <name type="scientific">Spinacia oleracea</name>
    <name type="common">Spinach</name>
    <dbReference type="NCBI Taxonomy" id="3562"/>
    <lineage>
        <taxon>Eukaryota</taxon>
        <taxon>Viridiplantae</taxon>
        <taxon>Streptophyta</taxon>
        <taxon>Embryophyta</taxon>
        <taxon>Tracheophyta</taxon>
        <taxon>Spermatophyta</taxon>
        <taxon>Magnoliopsida</taxon>
        <taxon>eudicotyledons</taxon>
        <taxon>Gunneridae</taxon>
        <taxon>Pentapetalae</taxon>
        <taxon>Caryophyllales</taxon>
        <taxon>Chenopodiaceae</taxon>
        <taxon>Chenopodioideae</taxon>
        <taxon>Anserineae</taxon>
        <taxon>Spinacia</taxon>
    </lineage>
</organism>
<feature type="compositionally biased region" description="Low complexity" evidence="3">
    <location>
        <begin position="578"/>
        <end position="588"/>
    </location>
</feature>
<evidence type="ECO:0000256" key="2">
    <source>
        <dbReference type="SAM" id="Coils"/>
    </source>
</evidence>
<dbReference type="KEGG" id="soe:110775202"/>
<dbReference type="OrthoDB" id="2020598at2759"/>
<feature type="region of interest" description="Disordered" evidence="3">
    <location>
        <begin position="23"/>
        <end position="48"/>
    </location>
</feature>
<accession>A0A9R0HRD5</accession>
<evidence type="ECO:0000256" key="1">
    <source>
        <dbReference type="ARBA" id="ARBA00023054"/>
    </source>
</evidence>
<sequence length="842" mass="91537">MAGATSCIPSLFRRKAVKLQSTRLSDTHVKQQKEMESPTTRSGRESTGNNMLMFMELRKKIMTFRDIFDIPPLNGSVPIHELLILTGEDLHRMYPEFVHCAPKLKERNTHQGLISFYEVLKCVGDSEWIEDPKVRDKFKYGNVENVPLEKLAKIVVAILDCINRTAKERFDLMDEDEPKREYSSCSSPSLSSRSISFDRRSFDVSASTCASPQTPTSVLPESPRYGECGSYSPPRLWDLRVQAVEKLTAMDWKRLSFQMILQNNLQNQNQKIGEGPTAIQTENGKNEVKVEGTEHGPTPMVIDMEDKEKIQLPCLKSKLGPTDQEKLKLILPPLAQHRSEETITPPPSSPSSPIAMSSFPPIKLLHSPPPQPPQPPQSTAPPPPPSNPPLNLGPPPPPPPPLSVSSAPPPPPLPYITRPPPPPPPPGAPIPPCSAVTAPPPPPPPPPGAPTSSSSVVTTPPPPPPPPFNAGAPPPSLRAPPPPPLPGGGAPPPPPPPGSKAPPPPPPPGGAARPPPPPPPFGSKGGTPAPPPPMPGKGGGPPPPPPGARSLRAKSTTKLKRSSHMGNLYRLLKGKVEGSSLTGKSSQGKKGGGGNGGGGGGQSMADALAEMTKRSAYFMQIEEDVEKHGKAIKEMQGILTSFQTKDMNELIKFHQQVESKLEVLTDESQVFARFEGFPVKKLEALRMAAALYKKLDGILSELHNWKLECPLIPLLDKVEKYFNKIKGELEGLERTKDEEAKKFLSHNIHFDFQILVKIKEAIVDVSSSCMELALKERRDAKAQTNDQAWSKAGGQKNVCAKMLWRAFQFAFKVYSFAGGQDERADSLTRELAQEIETDPMED</sequence>
<gene>
    <name evidence="5 6" type="primary">LOC110775202</name>
</gene>
<feature type="compositionally biased region" description="Low complexity" evidence="3">
    <location>
        <begin position="351"/>
        <end position="366"/>
    </location>
</feature>
<evidence type="ECO:0000313" key="5">
    <source>
        <dbReference type="RefSeq" id="XP_021835491.1"/>
    </source>
</evidence>
<feature type="compositionally biased region" description="Pro residues" evidence="3">
    <location>
        <begin position="459"/>
        <end position="521"/>
    </location>
</feature>
<feature type="compositionally biased region" description="Basic residues" evidence="3">
    <location>
        <begin position="551"/>
        <end position="563"/>
    </location>
</feature>
<keyword evidence="1 2" id="KW-0175">Coiled coil</keyword>
<feature type="coiled-coil region" evidence="2">
    <location>
        <begin position="715"/>
        <end position="742"/>
    </location>
</feature>
<dbReference type="AlphaFoldDB" id="A0A9R0HRD5"/>
<dbReference type="RefSeq" id="XP_021835491.1">
    <property type="nucleotide sequence ID" value="XM_021979799.1"/>
</dbReference>
<dbReference type="Proteomes" id="UP000813463">
    <property type="component" value="Chromosome 6"/>
</dbReference>
<reference evidence="4" key="1">
    <citation type="journal article" date="2021" name="Nat. Commun.">
        <title>Genomic analyses provide insights into spinach domestication and the genetic basis of agronomic traits.</title>
        <authorList>
            <person name="Cai X."/>
            <person name="Sun X."/>
            <person name="Xu C."/>
            <person name="Sun H."/>
            <person name="Wang X."/>
            <person name="Ge C."/>
            <person name="Zhang Z."/>
            <person name="Wang Q."/>
            <person name="Fei Z."/>
            <person name="Jiao C."/>
            <person name="Wang Q."/>
        </authorList>
    </citation>
    <scope>NUCLEOTIDE SEQUENCE [LARGE SCALE GENOMIC DNA]</scope>
    <source>
        <strain evidence="4">cv. Varoflay</strain>
    </source>
</reference>
<feature type="region of interest" description="Disordered" evidence="3">
    <location>
        <begin position="334"/>
        <end position="604"/>
    </location>
</feature>
<protein>
    <submittedName>
        <fullName evidence="5 6">Uncharacterized protein At4g04980 isoform X1</fullName>
    </submittedName>
</protein>
<evidence type="ECO:0000313" key="4">
    <source>
        <dbReference type="Proteomes" id="UP000813463"/>
    </source>
</evidence>
<evidence type="ECO:0000313" key="6">
    <source>
        <dbReference type="RefSeq" id="XP_056687329.1"/>
    </source>
</evidence>
<feature type="compositionally biased region" description="Basic and acidic residues" evidence="3">
    <location>
        <begin position="25"/>
        <end position="36"/>
    </location>
</feature>
<dbReference type="SUPFAM" id="SSF101447">
    <property type="entry name" value="Formin homology 2 domain (FH2 domain)"/>
    <property type="match status" value="1"/>
</dbReference>
<name>A0A9R0HRD5_SPIOL</name>
<proteinExistence type="predicted"/>
<dbReference type="PANTHER" id="PTHR31342:SF16">
    <property type="entry name" value="TALIN_MIDDLE DOMAIN-CONTAINING PROTEIN"/>
    <property type="match status" value="1"/>
</dbReference>
<feature type="compositionally biased region" description="Pro residues" evidence="3">
    <location>
        <begin position="528"/>
        <end position="547"/>
    </location>
</feature>
<dbReference type="InterPro" id="IPR040265">
    <property type="entry name" value="CHUP1/IPGA1-like"/>
</dbReference>
<reference evidence="5" key="2">
    <citation type="submission" date="2025-04" db="UniProtKB">
        <authorList>
            <consortium name="RefSeq"/>
        </authorList>
    </citation>
    <scope>IDENTIFICATION</scope>
    <source>
        <tissue evidence="6">Leaf</tissue>
    </source>
</reference>
<dbReference type="PANTHER" id="PTHR31342">
    <property type="entry name" value="PROTEIN CHUP1, CHLOROPLASTIC"/>
    <property type="match status" value="1"/>
</dbReference>
<dbReference type="RefSeq" id="XP_056687329.1">
    <property type="nucleotide sequence ID" value="XM_056831351.1"/>
</dbReference>
<keyword evidence="4" id="KW-1185">Reference proteome</keyword>